<dbReference type="InterPro" id="IPR036936">
    <property type="entry name" value="CRIB_dom_sf"/>
</dbReference>
<dbReference type="AlphaFoldDB" id="A0A8D7B2F1"/>
<dbReference type="Gene3D" id="3.90.810.10">
    <property type="entry name" value="CRIB domain"/>
    <property type="match status" value="1"/>
</dbReference>
<dbReference type="InterPro" id="IPR000095">
    <property type="entry name" value="CRIB_dom"/>
</dbReference>
<feature type="domain" description="CRIB" evidence="1">
    <location>
        <begin position="3"/>
        <end position="16"/>
    </location>
</feature>
<evidence type="ECO:0000259" key="1">
    <source>
        <dbReference type="PROSITE" id="PS50108"/>
    </source>
</evidence>
<organism evidence="2">
    <name type="scientific">Musa acuminata subsp. malaccensis</name>
    <name type="common">Wild banana</name>
    <name type="synonym">Musa malaccensis</name>
    <dbReference type="NCBI Taxonomy" id="214687"/>
    <lineage>
        <taxon>Eukaryota</taxon>
        <taxon>Viridiplantae</taxon>
        <taxon>Streptophyta</taxon>
        <taxon>Embryophyta</taxon>
        <taxon>Tracheophyta</taxon>
        <taxon>Spermatophyta</taxon>
        <taxon>Magnoliopsida</taxon>
        <taxon>Liliopsida</taxon>
        <taxon>Zingiberales</taxon>
        <taxon>Musaceae</taxon>
        <taxon>Musa</taxon>
    </lineage>
</organism>
<dbReference type="EMBL" id="HG996466">
    <property type="protein sequence ID" value="CAG1859460.1"/>
    <property type="molecule type" value="Genomic_DNA"/>
</dbReference>
<dbReference type="Pfam" id="PF00786">
    <property type="entry name" value="PBD"/>
    <property type="match status" value="1"/>
</dbReference>
<dbReference type="PANTHER" id="PTHR46325">
    <property type="entry name" value="CRIB DOMAIN-CONTAINING PROTEIN RIC8"/>
    <property type="match status" value="1"/>
</dbReference>
<sequence>MQIGHPTDVKHVAHVGCDGSSNHSPSWVSINIYQ</sequence>
<dbReference type="PROSITE" id="PS50108">
    <property type="entry name" value="CRIB"/>
    <property type="match status" value="1"/>
</dbReference>
<dbReference type="PANTHER" id="PTHR46325:SF20">
    <property type="entry name" value="CRIB DOMAIN-CONTAINING PROTEIN RIC10"/>
    <property type="match status" value="1"/>
</dbReference>
<gene>
    <name evidence="2" type="ORF">GSMUA_297550.1</name>
</gene>
<proteinExistence type="predicted"/>
<name>A0A8D7B2F1_MUSAM</name>
<evidence type="ECO:0000313" key="2">
    <source>
        <dbReference type="EMBL" id="CAG1859460.1"/>
    </source>
</evidence>
<accession>A0A8D7B2F1</accession>
<protein>
    <submittedName>
        <fullName evidence="2">(wild Malaysian banana) hypothetical protein</fullName>
    </submittedName>
</protein>
<reference evidence="2" key="1">
    <citation type="submission" date="2021-03" db="EMBL/GenBank/DDBJ databases">
        <authorList>
            <consortium name="Genoscope - CEA"/>
            <person name="William W."/>
        </authorList>
    </citation>
    <scope>NUCLEOTIDE SEQUENCE</scope>
    <source>
        <strain evidence="2">Doubled-haploid Pahang</strain>
    </source>
</reference>